<dbReference type="EMBL" id="CP002046">
    <property type="protein sequence ID" value="EAP87520.1"/>
    <property type="molecule type" value="Genomic_DNA"/>
</dbReference>
<protein>
    <submittedName>
        <fullName evidence="2">Putative conserved membrane exported protein</fullName>
    </submittedName>
</protein>
<dbReference type="Proteomes" id="UP000002297">
    <property type="component" value="Chromosome"/>
</dbReference>
<gene>
    <name evidence="2" type="ordered locus">CA2559_02155</name>
</gene>
<keyword evidence="1" id="KW-1133">Transmembrane helix</keyword>
<dbReference type="OrthoDB" id="9807384at2"/>
<organism evidence="2 3">
    <name type="scientific">Croceibacter atlanticus (strain ATCC BAA-628 / JCM 21780 / CIP 108009 / IAM 15332 / KCTC 12090 / HTCC2559)</name>
    <dbReference type="NCBI Taxonomy" id="216432"/>
    <lineage>
        <taxon>Bacteria</taxon>
        <taxon>Pseudomonadati</taxon>
        <taxon>Bacteroidota</taxon>
        <taxon>Flavobacteriia</taxon>
        <taxon>Flavobacteriales</taxon>
        <taxon>Flavobacteriaceae</taxon>
        <taxon>Croceibacter</taxon>
    </lineage>
</organism>
<feature type="transmembrane region" description="Helical" evidence="1">
    <location>
        <begin position="342"/>
        <end position="363"/>
    </location>
</feature>
<dbReference type="RefSeq" id="WP_013186198.1">
    <property type="nucleotide sequence ID" value="NC_014230.1"/>
</dbReference>
<dbReference type="KEGG" id="cat:CA2559_02155"/>
<proteinExistence type="predicted"/>
<dbReference type="eggNOG" id="COG3088">
    <property type="taxonomic scope" value="Bacteria"/>
</dbReference>
<sequence>MMNENLKMDINKVFSTSVRTLTAIFVSLFAITYSFSQEVNATIDSTSIKIGEQITYSIQVETDSTNVVVFPEGQTFAPMEMVESLLADTTRLEKRFRLLKEYRLTQFDSGSYTIPQQRVMINDRVILTDSMRVEVADVAVDTTKQKMYPIKPSVEVPSRFQIPTWIWWLLLIAMVVASLLFLIFRRQKKKAEAEVKIPPFEKAMLELQALDKSDLLKNQDYKNYYSRLTDSARRFIDEKVDDHAMERTTEELIALMEAKKQQGKLDLSQETIKDFKQILMRADLAKFAKMNPDEGVVKADRLRVEVIIKDTKAAIPEPTLEELENTIEFQEAKAKKRKRKQIIISVIVGLFVLVVFFVSLIVIKGTDYIKDSFIGHPTKELLQGDWVRSDYGYPSVAITTPKVLVRKDAALPKEVEQVVKDNQLFTYGSLINGFYVYVNTTSFKQEQKEVDKSAIVQANLGMLEQQGANNMFVKEDEFTTANGIKGLKAYGTFTFSKEQGNFTGQKSAFQLLVFNNNIGMQQIMVVNGENDEAGEEISNRIINSIELQKSAQ</sequence>
<dbReference type="GeneID" id="89452227"/>
<reference evidence="2 3" key="1">
    <citation type="journal article" date="2010" name="J. Bacteriol.">
        <title>The complete genome sequence of Croceibacter atlanticus HTCC2559T.</title>
        <authorList>
            <person name="Oh H.M."/>
            <person name="Kang I."/>
            <person name="Ferriera S."/>
            <person name="Giovannoni S.J."/>
            <person name="Cho J.C."/>
        </authorList>
    </citation>
    <scope>NUCLEOTIDE SEQUENCE [LARGE SCALE GENOMIC DNA]</scope>
    <source>
        <strain evidence="3">ATCC BAA-628 / HTCC2559 / KCTC 12090</strain>
    </source>
</reference>
<keyword evidence="1" id="KW-0812">Transmembrane</keyword>
<keyword evidence="1" id="KW-0472">Membrane</keyword>
<keyword evidence="3" id="KW-1185">Reference proteome</keyword>
<evidence type="ECO:0000256" key="1">
    <source>
        <dbReference type="SAM" id="Phobius"/>
    </source>
</evidence>
<feature type="transmembrane region" description="Helical" evidence="1">
    <location>
        <begin position="165"/>
        <end position="184"/>
    </location>
</feature>
<dbReference type="AlphaFoldDB" id="A3U5K3"/>
<evidence type="ECO:0000313" key="3">
    <source>
        <dbReference type="Proteomes" id="UP000002297"/>
    </source>
</evidence>
<dbReference type="STRING" id="216432.CA2559_02155"/>
<evidence type="ECO:0000313" key="2">
    <source>
        <dbReference type="EMBL" id="EAP87520.1"/>
    </source>
</evidence>
<accession>A3U5K3</accession>
<dbReference type="HOGENOM" id="CLU_542413_0_0_10"/>
<name>A3U5K3_CROAH</name>